<protein>
    <submittedName>
        <fullName evidence="5">Uncharacterized protein LOC111015010</fullName>
    </submittedName>
</protein>
<feature type="domain" description="DUF4378" evidence="3">
    <location>
        <begin position="742"/>
        <end position="890"/>
    </location>
</feature>
<keyword evidence="4" id="KW-1185">Reference proteome</keyword>
<dbReference type="Proteomes" id="UP000504603">
    <property type="component" value="Unplaced"/>
</dbReference>
<feature type="domain" description="DUF3741" evidence="2">
    <location>
        <begin position="110"/>
        <end position="153"/>
    </location>
</feature>
<dbReference type="PANTHER" id="PTHR46836:SF8">
    <property type="entry name" value="AFADIN"/>
    <property type="match status" value="1"/>
</dbReference>
<accession>A0A6J1CWE7</accession>
<dbReference type="PANTHER" id="PTHR46836">
    <property type="entry name" value="AFADIN"/>
    <property type="match status" value="1"/>
</dbReference>
<feature type="region of interest" description="Disordered" evidence="1">
    <location>
        <begin position="1"/>
        <end position="55"/>
    </location>
</feature>
<dbReference type="KEGG" id="mcha:111015010"/>
<evidence type="ECO:0000313" key="4">
    <source>
        <dbReference type="Proteomes" id="UP000504603"/>
    </source>
</evidence>
<organism evidence="4 5">
    <name type="scientific">Momordica charantia</name>
    <name type="common">Bitter gourd</name>
    <name type="synonym">Balsam pear</name>
    <dbReference type="NCBI Taxonomy" id="3673"/>
    <lineage>
        <taxon>Eukaryota</taxon>
        <taxon>Viridiplantae</taxon>
        <taxon>Streptophyta</taxon>
        <taxon>Embryophyta</taxon>
        <taxon>Tracheophyta</taxon>
        <taxon>Spermatophyta</taxon>
        <taxon>Magnoliopsida</taxon>
        <taxon>eudicotyledons</taxon>
        <taxon>Gunneridae</taxon>
        <taxon>Pentapetalae</taxon>
        <taxon>rosids</taxon>
        <taxon>fabids</taxon>
        <taxon>Cucurbitales</taxon>
        <taxon>Cucurbitaceae</taxon>
        <taxon>Momordiceae</taxon>
        <taxon>Momordica</taxon>
    </lineage>
</organism>
<feature type="region of interest" description="Disordered" evidence="1">
    <location>
        <begin position="550"/>
        <end position="569"/>
    </location>
</feature>
<dbReference type="InterPro" id="IPR022212">
    <property type="entry name" value="DUF3741"/>
</dbReference>
<evidence type="ECO:0000313" key="5">
    <source>
        <dbReference type="RefSeq" id="XP_022145603.1"/>
    </source>
</evidence>
<sequence length="896" mass="101462">MSEETESKRRSPCPVAKLMGLDGLPVPVRQSSCKQQKNTQGNHPQRTISSEKSRGVTSDDNWLYARSSRQQQNYKDVFEVRETFIKESSFSVPKVANLKPARAELEFIQKKFMDAKRLVTDEKLQGSKEFCDAIEVLDSNKNLLLKYLQQPDSLFMKHLHDISDVLPHSNRSHMAATKSSDDENHECYDYGRKLVRRNPRKKHTKSRKQCSGHISTSDCNYVAKNSVKSSRIKLEDNEGLAIFPKKIVVLKPNLGKAQKSSSIVIPSSHAFQSDCRKGSEFERIGNNGTETFRTKNYHDDVGLSRHDVRYSKEISKKTTGQVKENFDYGSMSSSFGIIRRERDGSSFIGNDIDAGKCKSSDMFALNGQCPSSSFRYKRSSLSAEAKKRLSERRKTTCDSHDTGGVSRSCTLAEMLAMHDKEITPAYSEPRFGGGSSAKIFNDQRVEPFGISSRDGWKDICLAKLSRSRSLPASSTAFETLKKRPEFLSMDQLVMPKEAFEWERKETISESLCRREYIARRNSRSSRKKTHSSICAFGEYNDPVLEICTSQNQDSDFNDNDPAERSPLVEESTFCPVTDETHVLENWIDMRVKSDEVIVASNEELQPQLSVHSMVEYSSCSGDQDCFMSKELSPEASEDTSFHLKSVLGLESPASSKEADQPSPVSVLEPPFTDDPPPGSDCFESLSADLHGLRMQLKLLKLETESFAEAEEPEHIPSDEDGEEGSIAFPEEKYACKAEGSWELSYLTDVLHNSAFRDTYPDMFVAMWHSLECPINPSTFKELEKKYADRSPQPRSERKLLFDRINLGILDIYQKFTNPCPWVRPPTVEVGYNEGLCNNLSKFLAKQVKKVDEDIVEKVLEKTTQWSVLGYDVDVIGKEIERLMVDELVTEVVEMYL</sequence>
<name>A0A6J1CWE7_MOMCH</name>
<dbReference type="Pfam" id="PF14309">
    <property type="entry name" value="DUF4378"/>
    <property type="match status" value="1"/>
</dbReference>
<feature type="compositionally biased region" description="Polar residues" evidence="1">
    <location>
        <begin position="29"/>
        <end position="48"/>
    </location>
</feature>
<dbReference type="AlphaFoldDB" id="A0A6J1CWE7"/>
<evidence type="ECO:0000259" key="3">
    <source>
        <dbReference type="Pfam" id="PF14309"/>
    </source>
</evidence>
<proteinExistence type="predicted"/>
<dbReference type="OrthoDB" id="1925259at2759"/>
<evidence type="ECO:0000256" key="1">
    <source>
        <dbReference type="SAM" id="MobiDB-lite"/>
    </source>
</evidence>
<reference evidence="5" key="1">
    <citation type="submission" date="2025-08" db="UniProtKB">
        <authorList>
            <consortium name="RefSeq"/>
        </authorList>
    </citation>
    <scope>IDENTIFICATION</scope>
    <source>
        <strain evidence="5">OHB3-1</strain>
    </source>
</reference>
<dbReference type="RefSeq" id="XP_022145603.1">
    <property type="nucleotide sequence ID" value="XM_022289911.1"/>
</dbReference>
<dbReference type="InterPro" id="IPR025486">
    <property type="entry name" value="DUF4378"/>
</dbReference>
<evidence type="ECO:0000259" key="2">
    <source>
        <dbReference type="Pfam" id="PF12552"/>
    </source>
</evidence>
<gene>
    <name evidence="5" type="primary">LOC111015010</name>
</gene>
<feature type="region of interest" description="Disordered" evidence="1">
    <location>
        <begin position="651"/>
        <end position="680"/>
    </location>
</feature>
<dbReference type="GeneID" id="111015010"/>
<dbReference type="Pfam" id="PF12552">
    <property type="entry name" value="DUF3741"/>
    <property type="match status" value="1"/>
</dbReference>